<feature type="domain" description="SLC26A/SulP transporter" evidence="6">
    <location>
        <begin position="87"/>
        <end position="158"/>
    </location>
</feature>
<feature type="transmembrane region" description="Helical" evidence="5">
    <location>
        <begin position="81"/>
        <end position="102"/>
    </location>
</feature>
<accession>A0ABY9BP50</accession>
<sequence length="171" mass="19002">MASTNGRCYRTHHEVDLGRVVTDHLFKIESGNVGNYAVRSNLYAVDARWDGVMEIWRLMWTRELKKPTKCSWIKVERRNNVFCSWAAGLTLASLGIPQSIGYVTLVNLASQYGLYTSVVPPLVYALMGSSGEIAIGLVAVVSLLLSSKVQNVVDPIANVVVYRKLLMISRL</sequence>
<evidence type="ECO:0000256" key="1">
    <source>
        <dbReference type="ARBA" id="ARBA00004141"/>
    </source>
</evidence>
<dbReference type="Pfam" id="PF20431">
    <property type="entry name" value="E_motif"/>
    <property type="match status" value="1"/>
</dbReference>
<comment type="subcellular location">
    <subcellularLocation>
        <location evidence="1">Membrane</location>
        <topology evidence="1">Multi-pass membrane protein</topology>
    </subcellularLocation>
</comment>
<protein>
    <recommendedName>
        <fullName evidence="6">SLC26A/SulP transporter domain-containing protein</fullName>
    </recommendedName>
</protein>
<gene>
    <name evidence="7" type="ORF">VitviT2T_004105</name>
</gene>
<dbReference type="EMBL" id="CP126650">
    <property type="protein sequence ID" value="WJZ84505.1"/>
    <property type="molecule type" value="Genomic_DNA"/>
</dbReference>
<feature type="transmembrane region" description="Helical" evidence="5">
    <location>
        <begin position="122"/>
        <end position="145"/>
    </location>
</feature>
<reference evidence="7 8" key="1">
    <citation type="journal article" date="2023" name="Hortic Res">
        <title>The complete reference genome for grapevine (Vitis vinifera L.) genetics and breeding.</title>
        <authorList>
            <person name="Shi X."/>
            <person name="Cao S."/>
            <person name="Wang X."/>
            <person name="Huang S."/>
            <person name="Wang Y."/>
            <person name="Liu Z."/>
            <person name="Liu W."/>
            <person name="Leng X."/>
            <person name="Peng Y."/>
            <person name="Wang N."/>
            <person name="Wang Y."/>
            <person name="Ma Z."/>
            <person name="Xu X."/>
            <person name="Zhang F."/>
            <person name="Xue H."/>
            <person name="Zhong H."/>
            <person name="Wang Y."/>
            <person name="Zhang K."/>
            <person name="Velt A."/>
            <person name="Avia K."/>
            <person name="Holtgrawe D."/>
            <person name="Grimplet J."/>
            <person name="Matus J.T."/>
            <person name="Ware D."/>
            <person name="Wu X."/>
            <person name="Wang H."/>
            <person name="Liu C."/>
            <person name="Fang Y."/>
            <person name="Rustenholz C."/>
            <person name="Cheng Z."/>
            <person name="Xiao H."/>
            <person name="Zhou Y."/>
        </authorList>
    </citation>
    <scope>NUCLEOTIDE SEQUENCE [LARGE SCALE GENOMIC DNA]</scope>
    <source>
        <strain evidence="8">cv. Pinot noir / PN40024</strain>
        <tissue evidence="7">Leaf</tissue>
    </source>
</reference>
<evidence type="ECO:0000256" key="5">
    <source>
        <dbReference type="SAM" id="Phobius"/>
    </source>
</evidence>
<keyword evidence="4 5" id="KW-0472">Membrane</keyword>
<evidence type="ECO:0000256" key="4">
    <source>
        <dbReference type="ARBA" id="ARBA00023136"/>
    </source>
</evidence>
<evidence type="ECO:0000313" key="7">
    <source>
        <dbReference type="EMBL" id="WJZ84505.1"/>
    </source>
</evidence>
<dbReference type="InterPro" id="IPR011547">
    <property type="entry name" value="SLC26A/SulP_dom"/>
</dbReference>
<evidence type="ECO:0000259" key="6">
    <source>
        <dbReference type="Pfam" id="PF00916"/>
    </source>
</evidence>
<evidence type="ECO:0000256" key="3">
    <source>
        <dbReference type="ARBA" id="ARBA00022989"/>
    </source>
</evidence>
<proteinExistence type="predicted"/>
<name>A0ABY9BP50_VITVI</name>
<dbReference type="Proteomes" id="UP001227230">
    <property type="component" value="Chromosome 3"/>
</dbReference>
<dbReference type="PANTHER" id="PTHR11814">
    <property type="entry name" value="SULFATE TRANSPORTER"/>
    <property type="match status" value="1"/>
</dbReference>
<dbReference type="InterPro" id="IPR001902">
    <property type="entry name" value="SLC26A/SulP_fam"/>
</dbReference>
<dbReference type="InterPro" id="IPR046848">
    <property type="entry name" value="E_motif"/>
</dbReference>
<keyword evidence="8" id="KW-1185">Reference proteome</keyword>
<evidence type="ECO:0000313" key="8">
    <source>
        <dbReference type="Proteomes" id="UP001227230"/>
    </source>
</evidence>
<keyword evidence="3 5" id="KW-1133">Transmembrane helix</keyword>
<dbReference type="Pfam" id="PF00916">
    <property type="entry name" value="Sulfate_transp"/>
    <property type="match status" value="1"/>
</dbReference>
<evidence type="ECO:0000256" key="2">
    <source>
        <dbReference type="ARBA" id="ARBA00022692"/>
    </source>
</evidence>
<keyword evidence="2 5" id="KW-0812">Transmembrane</keyword>
<organism evidence="7 8">
    <name type="scientific">Vitis vinifera</name>
    <name type="common">Grape</name>
    <dbReference type="NCBI Taxonomy" id="29760"/>
    <lineage>
        <taxon>Eukaryota</taxon>
        <taxon>Viridiplantae</taxon>
        <taxon>Streptophyta</taxon>
        <taxon>Embryophyta</taxon>
        <taxon>Tracheophyta</taxon>
        <taxon>Spermatophyta</taxon>
        <taxon>Magnoliopsida</taxon>
        <taxon>eudicotyledons</taxon>
        <taxon>Gunneridae</taxon>
        <taxon>Pentapetalae</taxon>
        <taxon>rosids</taxon>
        <taxon>Vitales</taxon>
        <taxon>Vitaceae</taxon>
        <taxon>Viteae</taxon>
        <taxon>Vitis</taxon>
    </lineage>
</organism>